<dbReference type="EMBL" id="JANCYW010000001">
    <property type="protein sequence ID" value="KAK4533978.1"/>
    <property type="molecule type" value="Genomic_DNA"/>
</dbReference>
<sequence>MSGHELWGGRERKWGTAVQRAGHVVAVLLVLGLVWGAALGAWMTGTFGGGGDGAAWVAPRLAGSAKCAAHGAAAALLTLTVALGWWLWWCRRRQDGPVAWGAWWRLWVNGWAAAGRGETLSSGNSPRRQLSPAAVKVATDGNAAVESWSWTRMAAPASPTRCLAWMHGAVGQCDASSQTSLTWPRLEALEREHRQLLSAHTRLRRERDELEKALLVNRARLAAAETLASRAEELEKRHMELVHELAHRDERLEEEQRRGRKAKAALSEEQKRLRDVEHELSQLQQQQLEEAEKRRRQGTDGVRGVVVPASRRFLGPLSRRNAKEWVRILESRLALQGDELQRLRAVVEQLSSGYASDVAASCISNIDMDDS</sequence>
<evidence type="ECO:0000256" key="1">
    <source>
        <dbReference type="SAM" id="MobiDB-lite"/>
    </source>
</evidence>
<organism evidence="3 4">
    <name type="scientific">Cyanidium caldarium</name>
    <name type="common">Red alga</name>
    <dbReference type="NCBI Taxonomy" id="2771"/>
    <lineage>
        <taxon>Eukaryota</taxon>
        <taxon>Rhodophyta</taxon>
        <taxon>Bangiophyceae</taxon>
        <taxon>Cyanidiales</taxon>
        <taxon>Cyanidiaceae</taxon>
        <taxon>Cyanidium</taxon>
    </lineage>
</organism>
<accession>A0AAV9IPP9</accession>
<keyword evidence="2" id="KW-0812">Transmembrane</keyword>
<protein>
    <submittedName>
        <fullName evidence="3">Uncharacterized protein</fullName>
    </submittedName>
</protein>
<dbReference type="AlphaFoldDB" id="A0AAV9IPP9"/>
<name>A0AAV9IPP9_CYACA</name>
<evidence type="ECO:0000313" key="4">
    <source>
        <dbReference type="Proteomes" id="UP001301350"/>
    </source>
</evidence>
<keyword evidence="4" id="KW-1185">Reference proteome</keyword>
<evidence type="ECO:0000313" key="3">
    <source>
        <dbReference type="EMBL" id="KAK4533978.1"/>
    </source>
</evidence>
<feature type="region of interest" description="Disordered" evidence="1">
    <location>
        <begin position="252"/>
        <end position="271"/>
    </location>
</feature>
<keyword evidence="2" id="KW-0472">Membrane</keyword>
<gene>
    <name evidence="3" type="ORF">CDCA_CDCA01G0003</name>
</gene>
<dbReference type="Proteomes" id="UP001301350">
    <property type="component" value="Unassembled WGS sequence"/>
</dbReference>
<comment type="caution">
    <text evidence="3">The sequence shown here is derived from an EMBL/GenBank/DDBJ whole genome shotgun (WGS) entry which is preliminary data.</text>
</comment>
<feature type="transmembrane region" description="Helical" evidence="2">
    <location>
        <begin position="68"/>
        <end position="88"/>
    </location>
</feature>
<feature type="transmembrane region" description="Helical" evidence="2">
    <location>
        <begin position="21"/>
        <end position="43"/>
    </location>
</feature>
<reference evidence="3 4" key="1">
    <citation type="submission" date="2022-07" db="EMBL/GenBank/DDBJ databases">
        <title>Genome-wide signatures of adaptation to extreme environments.</title>
        <authorList>
            <person name="Cho C.H."/>
            <person name="Yoon H.S."/>
        </authorList>
    </citation>
    <scope>NUCLEOTIDE SEQUENCE [LARGE SCALE GENOMIC DNA]</scope>
    <source>
        <strain evidence="3 4">DBV 063 E5</strain>
    </source>
</reference>
<evidence type="ECO:0000256" key="2">
    <source>
        <dbReference type="SAM" id="Phobius"/>
    </source>
</evidence>
<proteinExistence type="predicted"/>
<keyword evidence="2" id="KW-1133">Transmembrane helix</keyword>